<evidence type="ECO:0000313" key="2">
    <source>
        <dbReference type="EMBL" id="MBP1045641.1"/>
    </source>
</evidence>
<evidence type="ECO:0000313" key="3">
    <source>
        <dbReference type="Proteomes" id="UP000673375"/>
    </source>
</evidence>
<sequence>MNILVFALAFIGALSIIFFIWLGWEVHKEEQAEKIRKANEPEYTPEEEFYASLLQTKSDLDADAFAARKAMLEEALRHRE</sequence>
<comment type="caution">
    <text evidence="2">The sequence shown here is derived from an EMBL/GenBank/DDBJ whole genome shotgun (WGS) entry which is preliminary data.</text>
</comment>
<protein>
    <recommendedName>
        <fullName evidence="4">C-type cytochrome biogenesis protein CcmI</fullName>
    </recommendedName>
</protein>
<keyword evidence="3" id="KW-1185">Reference proteome</keyword>
<name>A0ABS4CHM8_9ENTE</name>
<accession>A0ABS4CHM8</accession>
<keyword evidence="1" id="KW-0472">Membrane</keyword>
<feature type="transmembrane region" description="Helical" evidence="1">
    <location>
        <begin position="6"/>
        <end position="24"/>
    </location>
</feature>
<reference evidence="2 3" key="1">
    <citation type="submission" date="2020-12" db="EMBL/GenBank/DDBJ databases">
        <title>Vagococcus allomyrinae sp. nov. and Enterococcus lavae sp. nov., isolated from the larvae of Allomyrina dichotoma.</title>
        <authorList>
            <person name="Lee S.D."/>
        </authorList>
    </citation>
    <scope>NUCLEOTIDE SEQUENCE [LARGE SCALE GENOMIC DNA]</scope>
    <source>
        <strain evidence="2 3">BWM-S5</strain>
    </source>
</reference>
<evidence type="ECO:0008006" key="4">
    <source>
        <dbReference type="Google" id="ProtNLM"/>
    </source>
</evidence>
<gene>
    <name evidence="2" type="ORF">I6N96_05075</name>
</gene>
<organism evidence="2 3">
    <name type="scientific">Enterococcus larvae</name>
    <dbReference type="NCBI Taxonomy" id="2794352"/>
    <lineage>
        <taxon>Bacteria</taxon>
        <taxon>Bacillati</taxon>
        <taxon>Bacillota</taxon>
        <taxon>Bacilli</taxon>
        <taxon>Lactobacillales</taxon>
        <taxon>Enterococcaceae</taxon>
        <taxon>Enterococcus</taxon>
    </lineage>
</organism>
<dbReference type="EMBL" id="JAEDXU010000002">
    <property type="protein sequence ID" value="MBP1045641.1"/>
    <property type="molecule type" value="Genomic_DNA"/>
</dbReference>
<proteinExistence type="predicted"/>
<dbReference type="Proteomes" id="UP000673375">
    <property type="component" value="Unassembled WGS sequence"/>
</dbReference>
<keyword evidence="1" id="KW-0812">Transmembrane</keyword>
<evidence type="ECO:0000256" key="1">
    <source>
        <dbReference type="SAM" id="Phobius"/>
    </source>
</evidence>
<keyword evidence="1" id="KW-1133">Transmembrane helix</keyword>
<dbReference type="RefSeq" id="WP_209556429.1">
    <property type="nucleotide sequence ID" value="NZ_JAEDXU010000002.1"/>
</dbReference>